<dbReference type="STRING" id="996801.BW723_06670"/>
<accession>A0A1B8U629</accession>
<dbReference type="PANTHER" id="PTHR40980">
    <property type="entry name" value="PLUG DOMAIN-CONTAINING PROTEIN"/>
    <property type="match status" value="1"/>
</dbReference>
<dbReference type="Gene3D" id="2.170.130.10">
    <property type="entry name" value="TonB-dependent receptor, plug domain"/>
    <property type="match status" value="1"/>
</dbReference>
<dbReference type="SUPFAM" id="SSF56935">
    <property type="entry name" value="Porins"/>
    <property type="match status" value="1"/>
</dbReference>
<keyword evidence="7" id="KW-1185">Reference proteome</keyword>
<evidence type="ECO:0000256" key="3">
    <source>
        <dbReference type="ARBA" id="ARBA00023237"/>
    </source>
</evidence>
<dbReference type="EMBL" id="LSFL01000005">
    <property type="protein sequence ID" value="OBY67287.1"/>
    <property type="molecule type" value="Genomic_DNA"/>
</dbReference>
<evidence type="ECO:0000313" key="6">
    <source>
        <dbReference type="EMBL" id="OBY67287.1"/>
    </source>
</evidence>
<gene>
    <name evidence="6" type="ORF">LPB301_02820</name>
</gene>
<dbReference type="Pfam" id="PF13715">
    <property type="entry name" value="CarbopepD_reg_2"/>
    <property type="match status" value="1"/>
</dbReference>
<feature type="domain" description="TonB-dependent receptor plug" evidence="5">
    <location>
        <begin position="128"/>
        <end position="230"/>
    </location>
</feature>
<dbReference type="GO" id="GO:0009279">
    <property type="term" value="C:cell outer membrane"/>
    <property type="evidence" value="ECO:0007669"/>
    <property type="project" value="UniProtKB-SubCell"/>
</dbReference>
<keyword evidence="6" id="KW-0675">Receptor</keyword>
<dbReference type="InterPro" id="IPR036942">
    <property type="entry name" value="Beta-barrel_TonB_sf"/>
</dbReference>
<reference evidence="7" key="1">
    <citation type="submission" date="2016-02" db="EMBL/GenBank/DDBJ databases">
        <title>Paenibacillus sp. LPB0068, isolated from Crassostrea gigas.</title>
        <authorList>
            <person name="Shin S.-K."/>
            <person name="Yi H."/>
        </authorList>
    </citation>
    <scope>NUCLEOTIDE SEQUENCE [LARGE SCALE GENOMIC DNA]</scope>
    <source>
        <strain evidence="7">KCTC 23969</strain>
    </source>
</reference>
<comment type="subcellular location">
    <subcellularLocation>
        <location evidence="1">Cell outer membrane</location>
    </subcellularLocation>
</comment>
<dbReference type="PANTHER" id="PTHR40980:SF5">
    <property type="entry name" value="TONB-DEPENDENT RECEPTOR"/>
    <property type="match status" value="1"/>
</dbReference>
<evidence type="ECO:0000256" key="4">
    <source>
        <dbReference type="SAM" id="SignalP"/>
    </source>
</evidence>
<dbReference type="AlphaFoldDB" id="A0A1B8U629"/>
<comment type="caution">
    <text evidence="6">The sequence shown here is derived from an EMBL/GenBank/DDBJ whole genome shotgun (WGS) entry which is preliminary data.</text>
</comment>
<dbReference type="KEGG" id="prn:BW723_06670"/>
<evidence type="ECO:0000256" key="2">
    <source>
        <dbReference type="ARBA" id="ARBA00023136"/>
    </source>
</evidence>
<dbReference type="Proteomes" id="UP000092612">
    <property type="component" value="Unassembled WGS sequence"/>
</dbReference>
<keyword evidence="4" id="KW-0732">Signal</keyword>
<evidence type="ECO:0000259" key="5">
    <source>
        <dbReference type="Pfam" id="PF07715"/>
    </source>
</evidence>
<dbReference type="InterPro" id="IPR012910">
    <property type="entry name" value="Plug_dom"/>
</dbReference>
<proteinExistence type="predicted"/>
<evidence type="ECO:0000313" key="7">
    <source>
        <dbReference type="Proteomes" id="UP000092612"/>
    </source>
</evidence>
<dbReference type="Gene3D" id="2.40.170.20">
    <property type="entry name" value="TonB-dependent receptor, beta-barrel domain"/>
    <property type="match status" value="1"/>
</dbReference>
<feature type="signal peptide" evidence="4">
    <location>
        <begin position="1"/>
        <end position="18"/>
    </location>
</feature>
<organism evidence="6 7">
    <name type="scientific">Polaribacter reichenbachii</name>
    <dbReference type="NCBI Taxonomy" id="996801"/>
    <lineage>
        <taxon>Bacteria</taxon>
        <taxon>Pseudomonadati</taxon>
        <taxon>Bacteroidota</taxon>
        <taxon>Flavobacteriia</taxon>
        <taxon>Flavobacteriales</taxon>
        <taxon>Flavobacteriaceae</taxon>
    </lineage>
</organism>
<keyword evidence="2" id="KW-0472">Membrane</keyword>
<name>A0A1B8U629_9FLAO</name>
<dbReference type="RefSeq" id="WP_068357136.1">
    <property type="nucleotide sequence ID" value="NZ_CP019337.1"/>
</dbReference>
<protein>
    <submittedName>
        <fullName evidence="6">TonB-dependent receptor</fullName>
    </submittedName>
</protein>
<sequence>MRKFLLITLLAMSQFLAAQERGKLTGLLTDKESNNEPLPFANVLIKGTDIGATTDFDGNYSIQVPAGTHTVQFSFLGYKTIEKSFTIKAGGTVTINQLMSAEEGVALDDVVIKTSSTKEKESALLLKQKNATVIVESIGAERLSKIGVSDAAAATTKISGVTKSEGSGDIYIRGLGDRYLSTTMNGLPIPSDDVANKNIDLGLFSTNIINNIGISKTYNTVGYSDQASGTVDITTKKYTKKGFSIGVSGGFNTAVMGLSSDFRNTLNMSDVTFGYHKKPFLLTDAIKYQGWDPSTSDNSTNYGVSFNAAYKFDIFGKELAIFATASHSKSFEYQEGEFRTYRANILDNAFPNLSYDPATALNDSPSVEQYITKINTTGYIRGDIKLNDNHKIGYNTLFVNTGRDNLYEQGRNGLGYVFDQQPQERGAFVRDQNYKQTIMFVNQLNGEHKLSENNKLTWAGGYNFVLAEEPNRIRNEAIIFSDSEVTYADVSDFSQRKSTQRIEDNEFNAYIVDEYSFGITESEYDDKPMKLNFGLNFRNKERAFSSQFVGVSTPGYTPGFPDSGFLVPTVDNISNTFTDLSNYNQAANPMLRVIEQLPDAYSADMTNMAAFTNLSFGLDNKLSGNFGLRFERNEVNIAWNVKNYQGPNGQARAGSLSREYNSVYPSLNLKYQLNDRNSVRFASSLTQTLPEFKEFAPFQYEEPTGRVIQGNPDLERSKVINLDAKWEFFPSRDELVSGTVFYKNIKDPINLALTRGSSGNFEFNNTGEKATVFGIELESRLNIIENEDEKSLLSANFNITKMWFNQDLYTNFQYSDVEESGLQGASDFITNASLSFNSRSEKEFTATVSGNYASDKIFALGSPEDLVNSATLFNDEIIEKGFVSLDLVLSKEITEDFIIKIVGRNLLNPDIQQTQKVTEFDNSGSGAINGVTDMVVQSYKRGSQLSVNFTYKF</sequence>
<dbReference type="InterPro" id="IPR008969">
    <property type="entry name" value="CarboxyPept-like_regulatory"/>
</dbReference>
<feature type="chain" id="PRO_5008616026" evidence="4">
    <location>
        <begin position="19"/>
        <end position="953"/>
    </location>
</feature>
<dbReference type="Pfam" id="PF07715">
    <property type="entry name" value="Plug"/>
    <property type="match status" value="1"/>
</dbReference>
<evidence type="ECO:0000256" key="1">
    <source>
        <dbReference type="ARBA" id="ARBA00004442"/>
    </source>
</evidence>
<dbReference type="Gene3D" id="2.60.40.1120">
    <property type="entry name" value="Carboxypeptidase-like, regulatory domain"/>
    <property type="match status" value="1"/>
</dbReference>
<dbReference type="InterPro" id="IPR037066">
    <property type="entry name" value="Plug_dom_sf"/>
</dbReference>
<dbReference type="SUPFAM" id="SSF49464">
    <property type="entry name" value="Carboxypeptidase regulatory domain-like"/>
    <property type="match status" value="1"/>
</dbReference>
<dbReference type="OrthoDB" id="9768470at2"/>
<keyword evidence="3" id="KW-0998">Cell outer membrane</keyword>